<sequence length="96" mass="10736">MPSRRPRRRQGPHRELDLDRALGGRRSESGPDGDWTVQQVRGGAKEYRCPGCNQMIPAGAAHVVAWAADGLLGSQAALELRRHWHSACWTARGRRR</sequence>
<dbReference type="OrthoDB" id="3381577at2"/>
<dbReference type="Proteomes" id="UP000054314">
    <property type="component" value="Unassembled WGS sequence"/>
</dbReference>
<dbReference type="EMBL" id="AXCZ01000025">
    <property type="protein sequence ID" value="KGM13764.1"/>
    <property type="molecule type" value="Genomic_DNA"/>
</dbReference>
<evidence type="ECO:0000313" key="2">
    <source>
        <dbReference type="EMBL" id="KGM13764.1"/>
    </source>
</evidence>
<dbReference type="RefSeq" id="WP_035058335.1">
    <property type="nucleotide sequence ID" value="NZ_AXCZ01000025.1"/>
</dbReference>
<protein>
    <recommendedName>
        <fullName evidence="4">ATP/GTP-binding protein</fullName>
    </recommendedName>
</protein>
<evidence type="ECO:0000313" key="3">
    <source>
        <dbReference type="Proteomes" id="UP000054314"/>
    </source>
</evidence>
<feature type="region of interest" description="Disordered" evidence="1">
    <location>
        <begin position="1"/>
        <end position="37"/>
    </location>
</feature>
<comment type="caution">
    <text evidence="2">The sequence shown here is derived from an EMBL/GenBank/DDBJ whole genome shotgun (WGS) entry which is preliminary data.</text>
</comment>
<gene>
    <name evidence="2" type="ORF">N869_10195</name>
</gene>
<name>A0A0A0C360_9CELL</name>
<proteinExistence type="predicted"/>
<organism evidence="2 3">
    <name type="scientific">Cellulomonas bogoriensis 69B4 = DSM 16987</name>
    <dbReference type="NCBI Taxonomy" id="1386082"/>
    <lineage>
        <taxon>Bacteria</taxon>
        <taxon>Bacillati</taxon>
        <taxon>Actinomycetota</taxon>
        <taxon>Actinomycetes</taxon>
        <taxon>Micrococcales</taxon>
        <taxon>Cellulomonadaceae</taxon>
        <taxon>Cellulomonas</taxon>
    </lineage>
</organism>
<feature type="compositionally biased region" description="Basic and acidic residues" evidence="1">
    <location>
        <begin position="12"/>
        <end position="29"/>
    </location>
</feature>
<reference evidence="2 3" key="1">
    <citation type="submission" date="2013-08" db="EMBL/GenBank/DDBJ databases">
        <title>Genome sequencing of Cellulomonas bogoriensis 69B4.</title>
        <authorList>
            <person name="Chen F."/>
            <person name="Li Y."/>
            <person name="Wang G."/>
        </authorList>
    </citation>
    <scope>NUCLEOTIDE SEQUENCE [LARGE SCALE GENOMIC DNA]</scope>
    <source>
        <strain evidence="2 3">69B4</strain>
    </source>
</reference>
<dbReference type="AlphaFoldDB" id="A0A0A0C360"/>
<evidence type="ECO:0000256" key="1">
    <source>
        <dbReference type="SAM" id="MobiDB-lite"/>
    </source>
</evidence>
<feature type="compositionally biased region" description="Basic residues" evidence="1">
    <location>
        <begin position="1"/>
        <end position="11"/>
    </location>
</feature>
<evidence type="ECO:0008006" key="4">
    <source>
        <dbReference type="Google" id="ProtNLM"/>
    </source>
</evidence>
<accession>A0A0A0C360</accession>
<keyword evidence="3" id="KW-1185">Reference proteome</keyword>